<reference evidence="3" key="2">
    <citation type="journal article" date="2011" name="PLoS Pathog.">
        <title>Comparative genomics yields insights into niche adaptation of plant vascular wilt pathogens.</title>
        <authorList>
            <person name="Klosterman S.J."/>
            <person name="Subbarao K.V."/>
            <person name="Kang S."/>
            <person name="Veronese P."/>
            <person name="Gold S.E."/>
            <person name="Thomma B.P.H.J."/>
            <person name="Chen Z."/>
            <person name="Henrissat B."/>
            <person name="Lee Y.-H."/>
            <person name="Park J."/>
            <person name="Garcia-Pedrajas M.D."/>
            <person name="Barbara D.J."/>
            <person name="Anchieta A."/>
            <person name="de Jonge R."/>
            <person name="Santhanam P."/>
            <person name="Maruthachalam K."/>
            <person name="Atallah Z."/>
            <person name="Amyotte S.G."/>
            <person name="Paz Z."/>
            <person name="Inderbitzin P."/>
            <person name="Hayes R.J."/>
            <person name="Heiman D.I."/>
            <person name="Young S."/>
            <person name="Zeng Q."/>
            <person name="Engels R."/>
            <person name="Galagan J."/>
            <person name="Cuomo C.A."/>
            <person name="Dobinson K.F."/>
            <person name="Ma L.-J."/>
        </authorList>
    </citation>
    <scope>NUCLEOTIDE SEQUENCE [LARGE SCALE GENOMIC DNA]</scope>
    <source>
        <strain evidence="3">VdLs.17 / ATCC MYA-4575 / FGSC 10137</strain>
    </source>
</reference>
<accession>G2XJF7</accession>
<evidence type="ECO:0000313" key="2">
    <source>
        <dbReference type="EMBL" id="EGY20660.1"/>
    </source>
</evidence>
<dbReference type="EMBL" id="DS572729">
    <property type="protein sequence ID" value="EGY20660.1"/>
    <property type="molecule type" value="Genomic_DNA"/>
</dbReference>
<dbReference type="Proteomes" id="UP000001611">
    <property type="component" value="Unassembled WGS sequence"/>
</dbReference>
<evidence type="ECO:0000256" key="1">
    <source>
        <dbReference type="SAM" id="MobiDB-lite"/>
    </source>
</evidence>
<dbReference type="HOGENOM" id="CLU_1587761_0_0_1"/>
<dbReference type="KEGG" id="vda:VDAG_10358"/>
<dbReference type="InParanoid" id="G2XJF7"/>
<name>G2XJF7_VERDV</name>
<feature type="region of interest" description="Disordered" evidence="1">
    <location>
        <begin position="110"/>
        <end position="142"/>
    </location>
</feature>
<sequence length="183" mass="20488">MEPRTDFIAAGIAFEMDLQRWYLLRAVLPSNQLSAKLFALSKGASSRFSRQTSIAFRWVSRFEIWMREERVPWRLFEALSPVFEEVMPLLYSRITGVSGAPGPVTLQFAVTPGPQPAGQHPAVSPPPSARAAPHSEPPSEMRCHEGVRGVRQGRPMAIAKRPTLEWLSFFPKTSMYPKPAVLV</sequence>
<dbReference type="GeneID" id="20711821"/>
<evidence type="ECO:0000313" key="3">
    <source>
        <dbReference type="Proteomes" id="UP000001611"/>
    </source>
</evidence>
<reference evidence="2 3" key="1">
    <citation type="submission" date="2008-03" db="EMBL/GenBank/DDBJ databases">
        <title>The Genome Sequence of Verticillium dahliae VdLs.17.</title>
        <authorList>
            <consortium name="The Broad Institute Genome Sequencing Platform"/>
            <person name="Ma L.-J.J."/>
            <person name="Klosterman S.J."/>
            <person name="Subbarao K."/>
            <person name="Dobinson K."/>
            <person name="Veronese P."/>
            <person name="Kang S."/>
            <person name="Gold S.E."/>
            <person name="Young S."/>
            <person name="Jaffe D."/>
            <person name="Gnerre S."/>
            <person name="Berlin A."/>
            <person name="Heiman D."/>
            <person name="Hepburn T."/>
            <person name="Sykes S."/>
            <person name="Alvarado L."/>
            <person name="Kodira C.D."/>
            <person name="Lander E."/>
            <person name="Galagan J."/>
            <person name="Nusbaum C."/>
            <person name="Birren B."/>
        </authorList>
    </citation>
    <scope>NUCLEOTIDE SEQUENCE [LARGE SCALE GENOMIC DNA]</scope>
    <source>
        <strain evidence="3">VdLs.17 / ATCC MYA-4575 / FGSC 10137</strain>
    </source>
</reference>
<dbReference type="RefSeq" id="XP_009658122.1">
    <property type="nucleotide sequence ID" value="XM_009659827.1"/>
</dbReference>
<gene>
    <name evidence="2" type="ORF">VDAG_10358</name>
</gene>
<keyword evidence="3" id="KW-1185">Reference proteome</keyword>
<protein>
    <submittedName>
        <fullName evidence="2">Uncharacterized protein</fullName>
    </submittedName>
</protein>
<dbReference type="AlphaFoldDB" id="G2XJF7"/>
<organism evidence="2 3">
    <name type="scientific">Verticillium dahliae (strain VdLs.17 / ATCC MYA-4575 / FGSC 10137)</name>
    <name type="common">Verticillium wilt</name>
    <dbReference type="NCBI Taxonomy" id="498257"/>
    <lineage>
        <taxon>Eukaryota</taxon>
        <taxon>Fungi</taxon>
        <taxon>Dikarya</taxon>
        <taxon>Ascomycota</taxon>
        <taxon>Pezizomycotina</taxon>
        <taxon>Sordariomycetes</taxon>
        <taxon>Hypocreomycetidae</taxon>
        <taxon>Glomerellales</taxon>
        <taxon>Plectosphaerellaceae</taxon>
        <taxon>Verticillium</taxon>
    </lineage>
</organism>
<proteinExistence type="predicted"/>